<organism evidence="7">
    <name type="scientific">Prymnesium polylepis</name>
    <dbReference type="NCBI Taxonomy" id="72548"/>
    <lineage>
        <taxon>Eukaryota</taxon>
        <taxon>Haptista</taxon>
        <taxon>Haptophyta</taxon>
        <taxon>Prymnesiophyceae</taxon>
        <taxon>Prymnesiales</taxon>
        <taxon>Prymnesiaceae</taxon>
        <taxon>Prymnesium</taxon>
    </lineage>
</organism>
<evidence type="ECO:0000256" key="5">
    <source>
        <dbReference type="ARBA" id="ARBA00023136"/>
    </source>
</evidence>
<proteinExistence type="inferred from homology"/>
<dbReference type="GO" id="GO:0016020">
    <property type="term" value="C:membrane"/>
    <property type="evidence" value="ECO:0007669"/>
    <property type="project" value="UniProtKB-SubCell"/>
</dbReference>
<evidence type="ECO:0000313" key="7">
    <source>
        <dbReference type="EMBL" id="CAE2211905.1"/>
    </source>
</evidence>
<gene>
    <name evidence="7" type="ORF">CPOL0286_LOCUS6875</name>
</gene>
<accession>A0A6V4M0M4</accession>
<dbReference type="AlphaFoldDB" id="A0A6V4M0M4"/>
<evidence type="ECO:0000256" key="2">
    <source>
        <dbReference type="ARBA" id="ARBA00006824"/>
    </source>
</evidence>
<dbReference type="PANTHER" id="PTHR11266">
    <property type="entry name" value="PEROXISOMAL MEMBRANE PROTEIN 2, PXMP2 MPV17"/>
    <property type="match status" value="1"/>
</dbReference>
<feature type="transmembrane region" description="Helical" evidence="6">
    <location>
        <begin position="126"/>
        <end position="146"/>
    </location>
</feature>
<dbReference type="InterPro" id="IPR007248">
    <property type="entry name" value="Mpv17_PMP22"/>
</dbReference>
<dbReference type="GO" id="GO:0005737">
    <property type="term" value="C:cytoplasm"/>
    <property type="evidence" value="ECO:0007669"/>
    <property type="project" value="TreeGrafter"/>
</dbReference>
<reference evidence="7" key="1">
    <citation type="submission" date="2021-01" db="EMBL/GenBank/DDBJ databases">
        <authorList>
            <person name="Corre E."/>
            <person name="Pelletier E."/>
            <person name="Niang G."/>
            <person name="Scheremetjew M."/>
            <person name="Finn R."/>
            <person name="Kale V."/>
            <person name="Holt S."/>
            <person name="Cochrane G."/>
            <person name="Meng A."/>
            <person name="Brown T."/>
            <person name="Cohen L."/>
        </authorList>
    </citation>
    <scope>NUCLEOTIDE SEQUENCE</scope>
    <source>
        <strain evidence="7">UIO037</strain>
    </source>
</reference>
<keyword evidence="3 6" id="KW-0812">Transmembrane</keyword>
<keyword evidence="4 6" id="KW-1133">Transmembrane helix</keyword>
<evidence type="ECO:0000256" key="4">
    <source>
        <dbReference type="ARBA" id="ARBA00022989"/>
    </source>
</evidence>
<name>A0A6V4M0M4_9EUKA</name>
<dbReference type="EMBL" id="HBKO01015152">
    <property type="protein sequence ID" value="CAE2211905.1"/>
    <property type="molecule type" value="Transcribed_RNA"/>
</dbReference>
<evidence type="ECO:0000256" key="3">
    <source>
        <dbReference type="ARBA" id="ARBA00022692"/>
    </source>
</evidence>
<comment type="subcellular location">
    <subcellularLocation>
        <location evidence="1">Membrane</location>
        <topology evidence="1">Multi-pass membrane protein</topology>
    </subcellularLocation>
</comment>
<feature type="transmembrane region" description="Helical" evidence="6">
    <location>
        <begin position="83"/>
        <end position="105"/>
    </location>
</feature>
<feature type="transmembrane region" description="Helical" evidence="6">
    <location>
        <begin position="158"/>
        <end position="177"/>
    </location>
</feature>
<sequence length="207" mass="21495">MLAFVVSMGLGVALEPLRPAAAPLRPASAPTLAAAELGARYRCFAADHFVPLAACQMGMVRGAADLVAQQHAMYHDALDISHAAVMATVGFFVSGCGGALWLRYLERKLGPCDGPGSVLAKSGADFLCFGPMVNTANLVLVPLLLGQGLAASVLNASTGLPSIMLLELCIFGPYNIIGFSMITPELRPTIKAVLSFIFSVGLSLAMS</sequence>
<evidence type="ECO:0000256" key="6">
    <source>
        <dbReference type="RuleBase" id="RU363053"/>
    </source>
</evidence>
<keyword evidence="5 6" id="KW-0472">Membrane</keyword>
<protein>
    <submittedName>
        <fullName evidence="7">Uncharacterized protein</fullName>
    </submittedName>
</protein>
<comment type="similarity">
    <text evidence="2 6">Belongs to the peroxisomal membrane protein PXMP2/4 family.</text>
</comment>
<evidence type="ECO:0000256" key="1">
    <source>
        <dbReference type="ARBA" id="ARBA00004141"/>
    </source>
</evidence>